<name>A0A2H1V931_SPOFR</name>
<dbReference type="AlphaFoldDB" id="A0A2H1V931"/>
<sequence>MINLAEIVSLPGTGDVPSGAAVVSLASRTAADTRSTSLAHTLACHRPGLLRGTSLPLEKAVSVHANSKHERRYKCVASLWGLGKVLPTWALSLLLQLCHNGRSLSSARGMELYNLHSCVPLALLSDRPF</sequence>
<organism evidence="1">
    <name type="scientific">Spodoptera frugiperda</name>
    <name type="common">Fall armyworm</name>
    <dbReference type="NCBI Taxonomy" id="7108"/>
    <lineage>
        <taxon>Eukaryota</taxon>
        <taxon>Metazoa</taxon>
        <taxon>Ecdysozoa</taxon>
        <taxon>Arthropoda</taxon>
        <taxon>Hexapoda</taxon>
        <taxon>Insecta</taxon>
        <taxon>Pterygota</taxon>
        <taxon>Neoptera</taxon>
        <taxon>Endopterygota</taxon>
        <taxon>Lepidoptera</taxon>
        <taxon>Glossata</taxon>
        <taxon>Ditrysia</taxon>
        <taxon>Noctuoidea</taxon>
        <taxon>Noctuidae</taxon>
        <taxon>Amphipyrinae</taxon>
        <taxon>Spodoptera</taxon>
    </lineage>
</organism>
<dbReference type="EMBL" id="ODYU01001303">
    <property type="protein sequence ID" value="SOQ37327.1"/>
    <property type="molecule type" value="Genomic_DNA"/>
</dbReference>
<accession>A0A2H1V931</accession>
<proteinExistence type="predicted"/>
<evidence type="ECO:0000313" key="1">
    <source>
        <dbReference type="EMBL" id="SOQ37327.1"/>
    </source>
</evidence>
<protein>
    <submittedName>
        <fullName evidence="1">SFRICE_013571</fullName>
    </submittedName>
</protein>
<reference evidence="1" key="1">
    <citation type="submission" date="2016-07" db="EMBL/GenBank/DDBJ databases">
        <authorList>
            <person name="Bretaudeau A."/>
        </authorList>
    </citation>
    <scope>NUCLEOTIDE SEQUENCE</scope>
    <source>
        <strain evidence="1">Rice</strain>
        <tissue evidence="1">Whole body</tissue>
    </source>
</reference>
<gene>
    <name evidence="1" type="ORF">SFRICE_013571</name>
</gene>